<accession>A0A9K3KVH7</accession>
<evidence type="ECO:0000256" key="2">
    <source>
        <dbReference type="RuleBase" id="RU365077"/>
    </source>
</evidence>
<dbReference type="Proteomes" id="UP000693970">
    <property type="component" value="Unassembled WGS sequence"/>
</dbReference>
<gene>
    <name evidence="3" type="ORF">IV203_009927</name>
</gene>
<comment type="similarity">
    <text evidence="2">Belongs to the F-actin-capping protein alpha subunit family.</text>
</comment>
<dbReference type="InterPro" id="IPR002189">
    <property type="entry name" value="CapZ_alpha"/>
</dbReference>
<comment type="subunit">
    <text evidence="2">Heterodimer of an alpha and a beta subunit.</text>
</comment>
<evidence type="ECO:0000313" key="3">
    <source>
        <dbReference type="EMBL" id="KAG7350567.1"/>
    </source>
</evidence>
<dbReference type="AlphaFoldDB" id="A0A9K3KVH7"/>
<reference evidence="3" key="2">
    <citation type="submission" date="2021-04" db="EMBL/GenBank/DDBJ databases">
        <authorList>
            <person name="Podell S."/>
        </authorList>
    </citation>
    <scope>NUCLEOTIDE SEQUENCE</scope>
    <source>
        <strain evidence="3">Hildebrandi</strain>
    </source>
</reference>
<name>A0A9K3KVH7_9STRA</name>
<sequence>MADGAIHTILRAAAPGHLDAVADHLQTIAPRSFTKSNSSVLEEIQTEQKQFRIVDPGTATTAATTATTSNHHRLVGPLTAKLQQYQQQNFAGKQGVTYRMSITNNDNNDNNDNHNDTDLVVIHTYAEKMDVPNRISGYWKATWTVQNVTDGTVDMTGRVQLHSYAYEEGNAQVKLDKEFPKQTLSTVVPLKQRQQQKNNDDDDSEPTTAATLMTVQAILKQITAWESEVLAVLAAMNEGGTGEQLKSIRRVLPITRTKMKWDVIAQRSVKTLKKTAPQAKSKVSYGS</sequence>
<proteinExistence type="inferred from homology"/>
<dbReference type="GO" id="GO:0030863">
    <property type="term" value="C:cortical cytoskeleton"/>
    <property type="evidence" value="ECO:0007669"/>
    <property type="project" value="TreeGrafter"/>
</dbReference>
<dbReference type="PANTHER" id="PTHR10653">
    <property type="entry name" value="F-ACTIN-CAPPING PROTEIN SUBUNIT ALPHA"/>
    <property type="match status" value="1"/>
</dbReference>
<protein>
    <recommendedName>
        <fullName evidence="2">F-actin-capping protein subunit alpha</fullName>
    </recommendedName>
</protein>
<keyword evidence="1 2" id="KW-0117">Actin capping</keyword>
<dbReference type="GO" id="GO:0051015">
    <property type="term" value="F:actin filament binding"/>
    <property type="evidence" value="ECO:0007669"/>
    <property type="project" value="TreeGrafter"/>
</dbReference>
<keyword evidence="4" id="KW-1185">Reference proteome</keyword>
<dbReference type="GO" id="GO:0008290">
    <property type="term" value="C:F-actin capping protein complex"/>
    <property type="evidence" value="ECO:0007669"/>
    <property type="project" value="UniProtKB-UniRule"/>
</dbReference>
<evidence type="ECO:0000256" key="1">
    <source>
        <dbReference type="ARBA" id="ARBA00022467"/>
    </source>
</evidence>
<comment type="function">
    <text evidence="2">F-actin-capping proteins bind in a Ca(2+)-independent manner to the fast growing ends of actin filaments (barbed end) thereby blocking the exchange of subunits at these ends. Unlike other capping proteins (such as gelsolin and severin), these proteins do not sever actin filaments.</text>
</comment>
<dbReference type="PANTHER" id="PTHR10653:SF0">
    <property type="entry name" value="F-ACTIN-CAPPING PROTEIN SUBUNIT ALPHA"/>
    <property type="match status" value="1"/>
</dbReference>
<dbReference type="EMBL" id="JAGRRH010000018">
    <property type="protein sequence ID" value="KAG7350567.1"/>
    <property type="molecule type" value="Genomic_DNA"/>
</dbReference>
<dbReference type="GO" id="GO:0051016">
    <property type="term" value="P:barbed-end actin filament capping"/>
    <property type="evidence" value="ECO:0007669"/>
    <property type="project" value="UniProtKB-UniRule"/>
</dbReference>
<keyword evidence="2" id="KW-0009">Actin-binding</keyword>
<organism evidence="3 4">
    <name type="scientific">Nitzschia inconspicua</name>
    <dbReference type="NCBI Taxonomy" id="303405"/>
    <lineage>
        <taxon>Eukaryota</taxon>
        <taxon>Sar</taxon>
        <taxon>Stramenopiles</taxon>
        <taxon>Ochrophyta</taxon>
        <taxon>Bacillariophyta</taxon>
        <taxon>Bacillariophyceae</taxon>
        <taxon>Bacillariophycidae</taxon>
        <taxon>Bacillariales</taxon>
        <taxon>Bacillariaceae</taxon>
        <taxon>Nitzschia</taxon>
    </lineage>
</organism>
<dbReference type="GO" id="GO:0030036">
    <property type="term" value="P:actin cytoskeleton organization"/>
    <property type="evidence" value="ECO:0007669"/>
    <property type="project" value="TreeGrafter"/>
</dbReference>
<dbReference type="OrthoDB" id="47962at2759"/>
<reference evidence="3" key="1">
    <citation type="journal article" date="2021" name="Sci. Rep.">
        <title>Diploid genomic architecture of Nitzschia inconspicua, an elite biomass production diatom.</title>
        <authorList>
            <person name="Oliver A."/>
            <person name="Podell S."/>
            <person name="Pinowska A."/>
            <person name="Traller J.C."/>
            <person name="Smith S.R."/>
            <person name="McClure R."/>
            <person name="Beliaev A."/>
            <person name="Bohutskyi P."/>
            <person name="Hill E.A."/>
            <person name="Rabines A."/>
            <person name="Zheng H."/>
            <person name="Allen L.Z."/>
            <person name="Kuo A."/>
            <person name="Grigoriev I.V."/>
            <person name="Allen A.E."/>
            <person name="Hazlebeck D."/>
            <person name="Allen E.E."/>
        </authorList>
    </citation>
    <scope>NUCLEOTIDE SEQUENCE</scope>
    <source>
        <strain evidence="3">Hildebrandi</strain>
    </source>
</reference>
<evidence type="ECO:0000313" key="4">
    <source>
        <dbReference type="Proteomes" id="UP000693970"/>
    </source>
</evidence>
<dbReference type="Pfam" id="PF01267">
    <property type="entry name" value="F-actin_cap_A"/>
    <property type="match status" value="1"/>
</dbReference>
<comment type="caution">
    <text evidence="3">The sequence shown here is derived from an EMBL/GenBank/DDBJ whole genome shotgun (WGS) entry which is preliminary data.</text>
</comment>